<accession>A0ABT3ATQ0</accession>
<organism evidence="2 3">
    <name type="scientific">Plectonema radiosum NIES-515</name>
    <dbReference type="NCBI Taxonomy" id="2986073"/>
    <lineage>
        <taxon>Bacteria</taxon>
        <taxon>Bacillati</taxon>
        <taxon>Cyanobacteriota</taxon>
        <taxon>Cyanophyceae</taxon>
        <taxon>Oscillatoriophycideae</taxon>
        <taxon>Oscillatoriales</taxon>
        <taxon>Microcoleaceae</taxon>
        <taxon>Plectonema</taxon>
    </lineage>
</organism>
<dbReference type="Pfam" id="PF05685">
    <property type="entry name" value="Uma2"/>
    <property type="match status" value="1"/>
</dbReference>
<dbReference type="InterPro" id="IPR011335">
    <property type="entry name" value="Restrct_endonuc-II-like"/>
</dbReference>
<dbReference type="RefSeq" id="WP_263744009.1">
    <property type="nucleotide sequence ID" value="NZ_JAOWRF010000039.1"/>
</dbReference>
<reference evidence="2 3" key="1">
    <citation type="submission" date="2022-10" db="EMBL/GenBank/DDBJ databases">
        <title>Identification of biosynthetic pathway for the production of the potent trypsin inhibitor radiosumin.</title>
        <authorList>
            <person name="Fewer D.P."/>
            <person name="Delbaje E."/>
            <person name="Ouyang X."/>
            <person name="Agostino P.D."/>
            <person name="Wahlsten M."/>
            <person name="Jokela J."/>
            <person name="Permi P."/>
            <person name="Haapaniemi E."/>
            <person name="Koistinen H."/>
        </authorList>
    </citation>
    <scope>NUCLEOTIDE SEQUENCE [LARGE SCALE GENOMIC DNA]</scope>
    <source>
        <strain evidence="2 3">NIES-515</strain>
    </source>
</reference>
<dbReference type="PANTHER" id="PTHR36558:SF1">
    <property type="entry name" value="RESTRICTION ENDONUCLEASE DOMAIN-CONTAINING PROTEIN-RELATED"/>
    <property type="match status" value="1"/>
</dbReference>
<feature type="domain" description="Putative restriction endonuclease" evidence="1">
    <location>
        <begin position="12"/>
        <end position="180"/>
    </location>
</feature>
<keyword evidence="2" id="KW-0540">Nuclease</keyword>
<keyword evidence="2" id="KW-0255">Endonuclease</keyword>
<evidence type="ECO:0000259" key="1">
    <source>
        <dbReference type="Pfam" id="PF05685"/>
    </source>
</evidence>
<comment type="caution">
    <text evidence="2">The sequence shown here is derived from an EMBL/GenBank/DDBJ whole genome shotgun (WGS) entry which is preliminary data.</text>
</comment>
<keyword evidence="2" id="KW-0378">Hydrolase</keyword>
<gene>
    <name evidence="2" type="ORF">OGM63_02940</name>
</gene>
<dbReference type="GO" id="GO:0004519">
    <property type="term" value="F:endonuclease activity"/>
    <property type="evidence" value="ECO:0007669"/>
    <property type="project" value="UniProtKB-KW"/>
</dbReference>
<dbReference type="Proteomes" id="UP001526143">
    <property type="component" value="Unassembled WGS sequence"/>
</dbReference>
<proteinExistence type="predicted"/>
<name>A0ABT3ATQ0_9CYAN</name>
<evidence type="ECO:0000313" key="3">
    <source>
        <dbReference type="Proteomes" id="UP001526143"/>
    </source>
</evidence>
<protein>
    <submittedName>
        <fullName evidence="2">Uma2 family endonuclease</fullName>
    </submittedName>
</protein>
<evidence type="ECO:0000313" key="2">
    <source>
        <dbReference type="EMBL" id="MCV3212497.1"/>
    </source>
</evidence>
<dbReference type="SUPFAM" id="SSF52980">
    <property type="entry name" value="Restriction endonuclease-like"/>
    <property type="match status" value="1"/>
</dbReference>
<dbReference type="InterPro" id="IPR008538">
    <property type="entry name" value="Uma2"/>
</dbReference>
<keyword evidence="3" id="KW-1185">Reference proteome</keyword>
<sequence length="195" mass="22964">MISQTENRYYTPEEYLELEEKAEDRSEYIDGKIIPIPGGTTNHNKIAGNFCRKFPSTVQGQDYDIYIVDVKLWILNYHIYTYPDIMVIKGEPVYEGTGTTKITNPLLIVEVLSNSTKNYDKTDKFKYYRSIPDFQEYIMIDQYNFSVEQFAKKAAGEWIFKEYEGEDAILRLNSLDFQISLQEIYERVNFDLSEE</sequence>
<dbReference type="EMBL" id="JAOWRF010000039">
    <property type="protein sequence ID" value="MCV3212497.1"/>
    <property type="molecule type" value="Genomic_DNA"/>
</dbReference>
<dbReference type="CDD" id="cd06260">
    <property type="entry name" value="DUF820-like"/>
    <property type="match status" value="1"/>
</dbReference>
<dbReference type="Gene3D" id="3.90.1570.10">
    <property type="entry name" value="tt1808, chain A"/>
    <property type="match status" value="1"/>
</dbReference>
<dbReference type="PANTHER" id="PTHR36558">
    <property type="entry name" value="GLR1098 PROTEIN"/>
    <property type="match status" value="1"/>
</dbReference>
<dbReference type="InterPro" id="IPR012296">
    <property type="entry name" value="Nuclease_put_TT1808"/>
</dbReference>